<feature type="region of interest" description="Disordered" evidence="5">
    <location>
        <begin position="16"/>
        <end position="72"/>
    </location>
</feature>
<dbReference type="Pfam" id="PF03121">
    <property type="entry name" value="Herpes_UL52"/>
    <property type="match status" value="1"/>
</dbReference>
<dbReference type="PANTHER" id="PTHR31399">
    <property type="entry name" value="DNA-DIRECTED PRIMASE / POLYMERASE PROTEIN"/>
    <property type="match status" value="1"/>
</dbReference>
<accession>A0AAW1NIA0</accession>
<organism evidence="6 7">
    <name type="scientific">Symbiochloris irregularis</name>
    <dbReference type="NCBI Taxonomy" id="706552"/>
    <lineage>
        <taxon>Eukaryota</taxon>
        <taxon>Viridiplantae</taxon>
        <taxon>Chlorophyta</taxon>
        <taxon>core chlorophytes</taxon>
        <taxon>Trebouxiophyceae</taxon>
        <taxon>Trebouxiales</taxon>
        <taxon>Trebouxiaceae</taxon>
        <taxon>Symbiochloris</taxon>
    </lineage>
</organism>
<dbReference type="InterPro" id="IPR044917">
    <property type="entry name" value="PRIMPOL"/>
</dbReference>
<keyword evidence="7" id="KW-1185">Reference proteome</keyword>
<dbReference type="EMBL" id="JALJOQ010000253">
    <property type="protein sequence ID" value="KAK9787246.1"/>
    <property type="molecule type" value="Genomic_DNA"/>
</dbReference>
<dbReference type="GO" id="GO:0003887">
    <property type="term" value="F:DNA-directed DNA polymerase activity"/>
    <property type="evidence" value="ECO:0007669"/>
    <property type="project" value="UniProtKB-EC"/>
</dbReference>
<comment type="catalytic activity">
    <reaction evidence="2">
        <text>ssDNA + n NTP = ssDNA/pppN(pN)n-1 hybrid + (n-1) diphosphate.</text>
        <dbReference type="EC" id="2.7.7.102"/>
    </reaction>
</comment>
<dbReference type="GO" id="GO:0042276">
    <property type="term" value="P:error-prone translesion synthesis"/>
    <property type="evidence" value="ECO:0007669"/>
    <property type="project" value="InterPro"/>
</dbReference>
<proteinExistence type="predicted"/>
<sequence length="477" mass="52796">MPAAPGATSLLQQIVSGAGKKKRKAAEAGLHTPDRTASKLSHPVQAQKSQQLQAASPVPASGGPDPGNRFYSSWRAGEVERQVLQLLAAAKRSTQGNARCYRVFPLQQPAFQWIAEQPDAGILRLFSEETGAKGKRVFIVTTHAEFWRRYQTVVPLHRHFYEVICEGAPCHLYFDLEYQKEHNQGTDGQALVDHLLEMTSTQLQEQFGLALDRERLVELDSSTPSKFSRHLIVPVPGAAFANNAHVGAFVACLLGRDQQSESGPRLTLSKDGQGETACFVDVSVYSRNRAFRLYLSSKLGKDSLLLPTERFLGVKWQAAERGASPFPEVDQFITSICNQGGVQGRVRSWLMMEGTGALLLSMAHNRFCNNVGRPHKSNGIFYVIDLTDGTWYQKCFDPDCRNYRSETSLLPPHVLRTLKAPAPTESTSQGCSLFDAEDDNWDQYCIETADNIQSFNLNHVVITAVMITIAVIGLQQS</sequence>
<evidence type="ECO:0000256" key="4">
    <source>
        <dbReference type="ARBA" id="ARBA00047303"/>
    </source>
</evidence>
<comment type="caution">
    <text evidence="6">The sequence shown here is derived from an EMBL/GenBank/DDBJ whole genome shotgun (WGS) entry which is preliminary data.</text>
</comment>
<dbReference type="AlphaFoldDB" id="A0AAW1NIA0"/>
<reference evidence="6 7" key="1">
    <citation type="journal article" date="2024" name="Nat. Commun.">
        <title>Phylogenomics reveals the evolutionary origins of lichenization in chlorophyte algae.</title>
        <authorList>
            <person name="Puginier C."/>
            <person name="Libourel C."/>
            <person name="Otte J."/>
            <person name="Skaloud P."/>
            <person name="Haon M."/>
            <person name="Grisel S."/>
            <person name="Petersen M."/>
            <person name="Berrin J.G."/>
            <person name="Delaux P.M."/>
            <person name="Dal Grande F."/>
            <person name="Keller J."/>
        </authorList>
    </citation>
    <scope>NUCLEOTIDE SEQUENCE [LARGE SCALE GENOMIC DNA]</scope>
    <source>
        <strain evidence="6 7">SAG 2036</strain>
    </source>
</reference>
<evidence type="ECO:0000256" key="1">
    <source>
        <dbReference type="ARBA" id="ARBA00026139"/>
    </source>
</evidence>
<dbReference type="PANTHER" id="PTHR31399:SF0">
    <property type="entry name" value="DNA-DIRECTED PRIMASE_POLYMERASE PROTEIN"/>
    <property type="match status" value="1"/>
</dbReference>
<evidence type="ECO:0000256" key="2">
    <source>
        <dbReference type="ARBA" id="ARBA00044677"/>
    </source>
</evidence>
<dbReference type="Proteomes" id="UP001465755">
    <property type="component" value="Unassembled WGS sequence"/>
</dbReference>
<dbReference type="GO" id="GO:0003682">
    <property type="term" value="F:chromatin binding"/>
    <property type="evidence" value="ECO:0007669"/>
    <property type="project" value="TreeGrafter"/>
</dbReference>
<evidence type="ECO:0000256" key="3">
    <source>
        <dbReference type="ARBA" id="ARBA00044768"/>
    </source>
</evidence>
<comment type="catalytic activity">
    <reaction evidence="4">
        <text>DNA(n) + a 2'-deoxyribonucleoside 5'-triphosphate = DNA(n+1) + diphosphate</text>
        <dbReference type="Rhea" id="RHEA:22508"/>
        <dbReference type="Rhea" id="RHEA-COMP:17339"/>
        <dbReference type="Rhea" id="RHEA-COMP:17340"/>
        <dbReference type="ChEBI" id="CHEBI:33019"/>
        <dbReference type="ChEBI" id="CHEBI:61560"/>
        <dbReference type="ChEBI" id="CHEBI:173112"/>
        <dbReference type="EC" id="2.7.7.7"/>
    </reaction>
    <physiologicalReaction direction="left-to-right" evidence="4">
        <dbReference type="Rhea" id="RHEA:22509"/>
    </physiologicalReaction>
</comment>
<gene>
    <name evidence="6" type="ORF">WJX73_007781</name>
</gene>
<name>A0AAW1NIA0_9CHLO</name>
<evidence type="ECO:0000256" key="5">
    <source>
        <dbReference type="SAM" id="MobiDB-lite"/>
    </source>
</evidence>
<evidence type="ECO:0000313" key="7">
    <source>
        <dbReference type="Proteomes" id="UP001465755"/>
    </source>
</evidence>
<dbReference type="GO" id="GO:0005634">
    <property type="term" value="C:nucleus"/>
    <property type="evidence" value="ECO:0007669"/>
    <property type="project" value="TreeGrafter"/>
</dbReference>
<dbReference type="GO" id="GO:0009411">
    <property type="term" value="P:response to UV"/>
    <property type="evidence" value="ECO:0007669"/>
    <property type="project" value="TreeGrafter"/>
</dbReference>
<dbReference type="GO" id="GO:0005759">
    <property type="term" value="C:mitochondrial matrix"/>
    <property type="evidence" value="ECO:0007669"/>
    <property type="project" value="TreeGrafter"/>
</dbReference>
<feature type="compositionally biased region" description="Low complexity" evidence="5">
    <location>
        <begin position="45"/>
        <end position="56"/>
    </location>
</feature>
<evidence type="ECO:0000313" key="6">
    <source>
        <dbReference type="EMBL" id="KAK9787246.1"/>
    </source>
</evidence>
<dbReference type="GO" id="GO:0006264">
    <property type="term" value="P:mitochondrial DNA replication"/>
    <property type="evidence" value="ECO:0007669"/>
    <property type="project" value="TreeGrafter"/>
</dbReference>
<protein>
    <recommendedName>
        <fullName evidence="1">DNA-directed primase/polymerase protein</fullName>
        <ecNumber evidence="3">2.7.7.102</ecNumber>
    </recommendedName>
</protein>
<dbReference type="GO" id="GO:0031297">
    <property type="term" value="P:replication fork processing"/>
    <property type="evidence" value="ECO:0007669"/>
    <property type="project" value="TreeGrafter"/>
</dbReference>
<dbReference type="EC" id="2.7.7.102" evidence="3"/>